<dbReference type="KEGG" id="sse:Ssed_4164"/>
<dbReference type="InterPro" id="IPR002912">
    <property type="entry name" value="ACT_dom"/>
</dbReference>
<evidence type="ECO:0000259" key="1">
    <source>
        <dbReference type="PROSITE" id="PS51671"/>
    </source>
</evidence>
<dbReference type="NCBIfam" id="NF008362">
    <property type="entry name" value="PRK11152.1"/>
    <property type="match status" value="1"/>
</dbReference>
<dbReference type="STRING" id="425104.Ssed_4164"/>
<dbReference type="PROSITE" id="PS51671">
    <property type="entry name" value="ACT"/>
    <property type="match status" value="1"/>
</dbReference>
<protein>
    <submittedName>
        <fullName evidence="2">Acetolactate synthase small subunit</fullName>
    </submittedName>
</protein>
<dbReference type="SUPFAM" id="SSF55021">
    <property type="entry name" value="ACT-like"/>
    <property type="match status" value="1"/>
</dbReference>
<name>A8G0Z5_SHESH</name>
<keyword evidence="3" id="KW-1185">Reference proteome</keyword>
<dbReference type="Pfam" id="PF13710">
    <property type="entry name" value="ACT_5"/>
    <property type="match status" value="1"/>
</dbReference>
<dbReference type="OrthoDB" id="6198158at2"/>
<dbReference type="Gene3D" id="3.30.70.260">
    <property type="match status" value="1"/>
</dbReference>
<dbReference type="RefSeq" id="WP_012144497.1">
    <property type="nucleotide sequence ID" value="NC_009831.1"/>
</dbReference>
<reference evidence="2 3" key="1">
    <citation type="submission" date="2007-08" db="EMBL/GenBank/DDBJ databases">
        <title>Complete sequence of Shewanella sediminis HAW-EB3.</title>
        <authorList>
            <consortium name="US DOE Joint Genome Institute"/>
            <person name="Copeland A."/>
            <person name="Lucas S."/>
            <person name="Lapidus A."/>
            <person name="Barry K."/>
            <person name="Glavina del Rio T."/>
            <person name="Dalin E."/>
            <person name="Tice H."/>
            <person name="Pitluck S."/>
            <person name="Chertkov O."/>
            <person name="Brettin T."/>
            <person name="Bruce D."/>
            <person name="Detter J.C."/>
            <person name="Han C."/>
            <person name="Schmutz J."/>
            <person name="Larimer F."/>
            <person name="Land M."/>
            <person name="Hauser L."/>
            <person name="Kyrpides N."/>
            <person name="Kim E."/>
            <person name="Zhao J.-S."/>
            <person name="Richardson P."/>
        </authorList>
    </citation>
    <scope>NUCLEOTIDE SEQUENCE [LARGE SCALE GENOMIC DNA]</scope>
    <source>
        <strain evidence="2 3">HAW-EB3</strain>
    </source>
</reference>
<organism evidence="2 3">
    <name type="scientific">Shewanella sediminis (strain HAW-EB3)</name>
    <dbReference type="NCBI Taxonomy" id="425104"/>
    <lineage>
        <taxon>Bacteria</taxon>
        <taxon>Pseudomonadati</taxon>
        <taxon>Pseudomonadota</taxon>
        <taxon>Gammaproteobacteria</taxon>
        <taxon>Alteromonadales</taxon>
        <taxon>Shewanellaceae</taxon>
        <taxon>Shewanella</taxon>
    </lineage>
</organism>
<evidence type="ECO:0000313" key="2">
    <source>
        <dbReference type="EMBL" id="ABV38768.1"/>
    </source>
</evidence>
<feature type="domain" description="ACT" evidence="1">
    <location>
        <begin position="4"/>
        <end position="81"/>
    </location>
</feature>
<dbReference type="eggNOG" id="COG3978">
    <property type="taxonomic scope" value="Bacteria"/>
</dbReference>
<dbReference type="EMBL" id="CP000821">
    <property type="protein sequence ID" value="ABV38768.1"/>
    <property type="molecule type" value="Genomic_DNA"/>
</dbReference>
<sequence>MIYTLTLTLAQRPEVLERVLRVVRHRGFKVTGMNMQLEDSKTASLDMSVESERAVELLTNQLEKLIDVIQCRALTLEPVKAEKVIS</sequence>
<accession>A8G0Z5</accession>
<dbReference type="HOGENOM" id="CLU_183627_0_0_6"/>
<dbReference type="AlphaFoldDB" id="A8G0Z5"/>
<proteinExistence type="predicted"/>
<evidence type="ECO:0000313" key="3">
    <source>
        <dbReference type="Proteomes" id="UP000002015"/>
    </source>
</evidence>
<dbReference type="InterPro" id="IPR045865">
    <property type="entry name" value="ACT-like_dom_sf"/>
</dbReference>
<gene>
    <name evidence="2" type="ordered locus">Ssed_4164</name>
</gene>
<dbReference type="Proteomes" id="UP000002015">
    <property type="component" value="Chromosome"/>
</dbReference>